<evidence type="ECO:0000259" key="2">
    <source>
        <dbReference type="Pfam" id="PF12457"/>
    </source>
</evidence>
<dbReference type="InterPro" id="IPR022159">
    <property type="entry name" value="STIP/TFIP11_N"/>
</dbReference>
<reference evidence="3 4" key="1">
    <citation type="submission" date="2019-11" db="EMBL/GenBank/DDBJ databases">
        <title>Whole genome sequence of Oryza granulata.</title>
        <authorList>
            <person name="Li W."/>
        </authorList>
    </citation>
    <scope>NUCLEOTIDE SEQUENCE [LARGE SCALE GENOMIC DNA]</scope>
    <source>
        <strain evidence="4">cv. Menghai</strain>
        <tissue evidence="3">Leaf</tissue>
    </source>
</reference>
<feature type="compositionally biased region" description="Basic and acidic residues" evidence="1">
    <location>
        <begin position="82"/>
        <end position="92"/>
    </location>
</feature>
<keyword evidence="4" id="KW-1185">Reference proteome</keyword>
<gene>
    <name evidence="3" type="ORF">E2562_023681</name>
</gene>
<feature type="compositionally biased region" description="Acidic residues" evidence="1">
    <location>
        <begin position="102"/>
        <end position="111"/>
    </location>
</feature>
<dbReference type="Pfam" id="PF12457">
    <property type="entry name" value="TIP_N"/>
    <property type="match status" value="1"/>
</dbReference>
<feature type="compositionally biased region" description="Basic and acidic residues" evidence="1">
    <location>
        <begin position="160"/>
        <end position="172"/>
    </location>
</feature>
<protein>
    <recommendedName>
        <fullName evidence="2">Tuftelin interacting protein N-terminal domain-containing protein</fullName>
    </recommendedName>
</protein>
<name>A0A6G1BMY9_9ORYZ</name>
<feature type="compositionally biased region" description="Basic and acidic residues" evidence="1">
    <location>
        <begin position="122"/>
        <end position="134"/>
    </location>
</feature>
<feature type="compositionally biased region" description="Acidic residues" evidence="1">
    <location>
        <begin position="40"/>
        <end position="49"/>
    </location>
</feature>
<sequence>MDGDFEGGRFGRDGEFYYERRRESATQTRDDKLYGVFAEGDSDYDSEDDAGNRRRRRKRRRDESEPDLSRPVQLQSAGKFMPTKEAEAEERPGLGAAAAAEDAAEEPEELDLPTAFGQRIAEGARARREERVGGSREAAAGSGEFGVQHEGGQYDGYDGVQERDGAWQERAG</sequence>
<feature type="region of interest" description="Disordered" evidence="1">
    <location>
        <begin position="1"/>
        <end position="172"/>
    </location>
</feature>
<accession>A0A6G1BMY9</accession>
<dbReference type="Proteomes" id="UP000479710">
    <property type="component" value="Unassembled WGS sequence"/>
</dbReference>
<dbReference type="AlphaFoldDB" id="A0A6G1BMY9"/>
<proteinExistence type="predicted"/>
<evidence type="ECO:0000313" key="4">
    <source>
        <dbReference type="Proteomes" id="UP000479710"/>
    </source>
</evidence>
<comment type="caution">
    <text evidence="3">The sequence shown here is derived from an EMBL/GenBank/DDBJ whole genome shotgun (WGS) entry which is preliminary data.</text>
</comment>
<organism evidence="3 4">
    <name type="scientific">Oryza meyeriana var. granulata</name>
    <dbReference type="NCBI Taxonomy" id="110450"/>
    <lineage>
        <taxon>Eukaryota</taxon>
        <taxon>Viridiplantae</taxon>
        <taxon>Streptophyta</taxon>
        <taxon>Embryophyta</taxon>
        <taxon>Tracheophyta</taxon>
        <taxon>Spermatophyta</taxon>
        <taxon>Magnoliopsida</taxon>
        <taxon>Liliopsida</taxon>
        <taxon>Poales</taxon>
        <taxon>Poaceae</taxon>
        <taxon>BOP clade</taxon>
        <taxon>Oryzoideae</taxon>
        <taxon>Oryzeae</taxon>
        <taxon>Oryzinae</taxon>
        <taxon>Oryza</taxon>
        <taxon>Oryza meyeriana</taxon>
    </lineage>
</organism>
<evidence type="ECO:0000256" key="1">
    <source>
        <dbReference type="SAM" id="MobiDB-lite"/>
    </source>
</evidence>
<dbReference type="EMBL" id="SPHZ02000012">
    <property type="protein sequence ID" value="KAF0889388.1"/>
    <property type="molecule type" value="Genomic_DNA"/>
</dbReference>
<feature type="domain" description="Tuftelin interacting protein N-terminal" evidence="2">
    <location>
        <begin position="4"/>
        <end position="92"/>
    </location>
</feature>
<evidence type="ECO:0000313" key="3">
    <source>
        <dbReference type="EMBL" id="KAF0889388.1"/>
    </source>
</evidence>
<feature type="compositionally biased region" description="Basic and acidic residues" evidence="1">
    <location>
        <begin position="1"/>
        <end position="33"/>
    </location>
</feature>